<name>A0A1F5GTX7_9BACT</name>
<evidence type="ECO:0000313" key="1">
    <source>
        <dbReference type="EMBL" id="OGD95333.1"/>
    </source>
</evidence>
<dbReference type="AlphaFoldDB" id="A0A1F5GTX7"/>
<organism evidence="1 2">
    <name type="scientific">Candidatus Curtissbacteria bacterium RIFCSPLOWO2_01_FULL_37_9</name>
    <dbReference type="NCBI Taxonomy" id="1797724"/>
    <lineage>
        <taxon>Bacteria</taxon>
        <taxon>Candidatus Curtissiibacteriota</taxon>
    </lineage>
</organism>
<dbReference type="STRING" id="1797724.A3A48_01915"/>
<dbReference type="Proteomes" id="UP000178336">
    <property type="component" value="Unassembled WGS sequence"/>
</dbReference>
<accession>A0A1F5GTX7</accession>
<evidence type="ECO:0000313" key="2">
    <source>
        <dbReference type="Proteomes" id="UP000178336"/>
    </source>
</evidence>
<gene>
    <name evidence="1" type="ORF">A3A48_01915</name>
</gene>
<comment type="caution">
    <text evidence="1">The sequence shown here is derived from an EMBL/GenBank/DDBJ whole genome shotgun (WGS) entry which is preliminary data.</text>
</comment>
<proteinExistence type="predicted"/>
<protein>
    <submittedName>
        <fullName evidence="1">Uncharacterized protein</fullName>
    </submittedName>
</protein>
<sequence length="86" mass="9964">MIQKISAPVSVNLIFDHQTRQAFPKYVSWEGQVYQINKIGLHHTYRTGKTLIHVFSVESSTLFFRLVLNTDTLHWTLEEISDGESD</sequence>
<dbReference type="EMBL" id="MFBN01000020">
    <property type="protein sequence ID" value="OGD95333.1"/>
    <property type="molecule type" value="Genomic_DNA"/>
</dbReference>
<reference evidence="1 2" key="1">
    <citation type="journal article" date="2016" name="Nat. Commun.">
        <title>Thousands of microbial genomes shed light on interconnected biogeochemical processes in an aquifer system.</title>
        <authorList>
            <person name="Anantharaman K."/>
            <person name="Brown C.T."/>
            <person name="Hug L.A."/>
            <person name="Sharon I."/>
            <person name="Castelle C.J."/>
            <person name="Probst A.J."/>
            <person name="Thomas B.C."/>
            <person name="Singh A."/>
            <person name="Wilkins M.J."/>
            <person name="Karaoz U."/>
            <person name="Brodie E.L."/>
            <person name="Williams K.H."/>
            <person name="Hubbard S.S."/>
            <person name="Banfield J.F."/>
        </authorList>
    </citation>
    <scope>NUCLEOTIDE SEQUENCE [LARGE SCALE GENOMIC DNA]</scope>
</reference>